<feature type="transmembrane region" description="Helical" evidence="6">
    <location>
        <begin position="415"/>
        <end position="437"/>
    </location>
</feature>
<feature type="transmembrane region" description="Helical" evidence="6">
    <location>
        <begin position="39"/>
        <end position="57"/>
    </location>
</feature>
<dbReference type="EMBL" id="JAQQWE010000009">
    <property type="protein sequence ID" value="KAK7941376.1"/>
    <property type="molecule type" value="Genomic_DNA"/>
</dbReference>
<gene>
    <name evidence="8" type="ORF">PG986_013763</name>
</gene>
<feature type="transmembrane region" description="Helical" evidence="6">
    <location>
        <begin position="449"/>
        <end position="469"/>
    </location>
</feature>
<comment type="caution">
    <text evidence="8">The sequence shown here is derived from an EMBL/GenBank/DDBJ whole genome shotgun (WGS) entry which is preliminary data.</text>
</comment>
<dbReference type="Proteomes" id="UP001391051">
    <property type="component" value="Unassembled WGS sequence"/>
</dbReference>
<keyword evidence="2" id="KW-0813">Transport</keyword>
<comment type="subcellular location">
    <subcellularLocation>
        <location evidence="1">Membrane</location>
        <topology evidence="1">Multi-pass membrane protein</topology>
    </subcellularLocation>
</comment>
<keyword evidence="5 6" id="KW-0472">Membrane</keyword>
<feature type="transmembrane region" description="Helical" evidence="6">
    <location>
        <begin position="287"/>
        <end position="309"/>
    </location>
</feature>
<feature type="transmembrane region" description="Helical" evidence="6">
    <location>
        <begin position="215"/>
        <end position="238"/>
    </location>
</feature>
<name>A0ABR1PX13_9PEZI</name>
<feature type="transmembrane region" description="Helical" evidence="6">
    <location>
        <begin position="355"/>
        <end position="377"/>
    </location>
</feature>
<reference evidence="8 9" key="1">
    <citation type="submission" date="2023-01" db="EMBL/GenBank/DDBJ databases">
        <title>Analysis of 21 Apiospora genomes using comparative genomics revels a genus with tremendous synthesis potential of carbohydrate active enzymes and secondary metabolites.</title>
        <authorList>
            <person name="Sorensen T."/>
        </authorList>
    </citation>
    <scope>NUCLEOTIDE SEQUENCE [LARGE SCALE GENOMIC DNA]</scope>
    <source>
        <strain evidence="8 9">CBS 24483</strain>
    </source>
</reference>
<evidence type="ECO:0000256" key="4">
    <source>
        <dbReference type="ARBA" id="ARBA00022989"/>
    </source>
</evidence>
<sequence length="507" mass="56235">MALSLSYYAKNLFASSYGQNRPAFFIWHPKGTPSSEKKLLFKIDFFILTYGCLAYFTKWLDQSNLSNAYVSGMREDLAMLGTEFNLAQTCFAVGQILGPIPANLLLTWVPPRFLLPGLELVWGILTIATYAVTNVNQTNPKGGWYQLYPIRFIVGFLEGSCFVGIQYVLGSWYKRTELGKRAAIFACAAYVGTMISGYLQSAVLASLDGKNGISAWRWVFIIDGIITIVIAAYGVVFFPDTPYSTKAFYLSAEDKARCIERLVEDGREETSNFTWDLFLRSVKSWQLYVLTVLWMFWNTTVGKVANTVMQLYLKNDPDHGWTLYEVNNIPTAINGWNIVMVLLLNIYVDTTGRRMAAVMLNLAILLFGTICLVVWQIPLGLRVAAYMCAGLDGPLSPIYYSWANLLTGGDSQVRALTLAIMNSWGGAVSAVMQQFLYPVTDAPAFGKGFKASLGFVGGMCVWVVLVRALELRAEHGKTKRLDGAEAQWGAAAAEETVVVPIAQKGLR</sequence>
<organism evidence="8 9">
    <name type="scientific">Apiospora aurea</name>
    <dbReference type="NCBI Taxonomy" id="335848"/>
    <lineage>
        <taxon>Eukaryota</taxon>
        <taxon>Fungi</taxon>
        <taxon>Dikarya</taxon>
        <taxon>Ascomycota</taxon>
        <taxon>Pezizomycotina</taxon>
        <taxon>Sordariomycetes</taxon>
        <taxon>Xylariomycetidae</taxon>
        <taxon>Amphisphaeriales</taxon>
        <taxon>Apiosporaceae</taxon>
        <taxon>Apiospora</taxon>
    </lineage>
</organism>
<feature type="domain" description="Major facilitator superfamily (MFS) profile" evidence="7">
    <location>
        <begin position="47"/>
        <end position="475"/>
    </location>
</feature>
<proteinExistence type="predicted"/>
<feature type="transmembrane region" description="Helical" evidence="6">
    <location>
        <begin position="113"/>
        <end position="132"/>
    </location>
</feature>
<dbReference type="InterPro" id="IPR011701">
    <property type="entry name" value="MFS"/>
</dbReference>
<feature type="transmembrane region" description="Helical" evidence="6">
    <location>
        <begin position="182"/>
        <end position="203"/>
    </location>
</feature>
<evidence type="ECO:0000313" key="8">
    <source>
        <dbReference type="EMBL" id="KAK7941376.1"/>
    </source>
</evidence>
<evidence type="ECO:0000256" key="2">
    <source>
        <dbReference type="ARBA" id="ARBA00022448"/>
    </source>
</evidence>
<evidence type="ECO:0000256" key="5">
    <source>
        <dbReference type="ARBA" id="ARBA00023136"/>
    </source>
</evidence>
<evidence type="ECO:0000259" key="7">
    <source>
        <dbReference type="PROSITE" id="PS50850"/>
    </source>
</evidence>
<dbReference type="PANTHER" id="PTHR43791:SF39">
    <property type="entry name" value="TRANSPORTER LIZ1_SEO1, PUTATIVE (AFU_ORTHOLOGUE AFUA_3G00980)-RELATED"/>
    <property type="match status" value="1"/>
</dbReference>
<dbReference type="InterPro" id="IPR036259">
    <property type="entry name" value="MFS_trans_sf"/>
</dbReference>
<feature type="transmembrane region" description="Helical" evidence="6">
    <location>
        <begin position="86"/>
        <end position="106"/>
    </location>
</feature>
<evidence type="ECO:0000256" key="1">
    <source>
        <dbReference type="ARBA" id="ARBA00004141"/>
    </source>
</evidence>
<dbReference type="PROSITE" id="PS50850">
    <property type="entry name" value="MFS"/>
    <property type="match status" value="1"/>
</dbReference>
<feature type="transmembrane region" description="Helical" evidence="6">
    <location>
        <begin position="329"/>
        <end position="348"/>
    </location>
</feature>
<dbReference type="Gene3D" id="1.20.1250.20">
    <property type="entry name" value="MFS general substrate transporter like domains"/>
    <property type="match status" value="1"/>
</dbReference>
<protein>
    <submittedName>
        <fullName evidence="8">MFS general substrate transporter</fullName>
    </submittedName>
</protein>
<dbReference type="PANTHER" id="PTHR43791">
    <property type="entry name" value="PERMEASE-RELATED"/>
    <property type="match status" value="1"/>
</dbReference>
<dbReference type="GeneID" id="92083047"/>
<feature type="transmembrane region" description="Helical" evidence="6">
    <location>
        <begin position="152"/>
        <end position="170"/>
    </location>
</feature>
<evidence type="ECO:0000313" key="9">
    <source>
        <dbReference type="Proteomes" id="UP001391051"/>
    </source>
</evidence>
<dbReference type="SUPFAM" id="SSF103473">
    <property type="entry name" value="MFS general substrate transporter"/>
    <property type="match status" value="1"/>
</dbReference>
<accession>A0ABR1PX13</accession>
<evidence type="ECO:0000256" key="3">
    <source>
        <dbReference type="ARBA" id="ARBA00022692"/>
    </source>
</evidence>
<keyword evidence="3 6" id="KW-0812">Transmembrane</keyword>
<feature type="transmembrane region" description="Helical" evidence="6">
    <location>
        <begin position="383"/>
        <end position="403"/>
    </location>
</feature>
<keyword evidence="4 6" id="KW-1133">Transmembrane helix</keyword>
<keyword evidence="9" id="KW-1185">Reference proteome</keyword>
<dbReference type="Pfam" id="PF07690">
    <property type="entry name" value="MFS_1"/>
    <property type="match status" value="1"/>
</dbReference>
<dbReference type="InterPro" id="IPR020846">
    <property type="entry name" value="MFS_dom"/>
</dbReference>
<dbReference type="RefSeq" id="XP_066694128.1">
    <property type="nucleotide sequence ID" value="XM_066849985.1"/>
</dbReference>
<evidence type="ECO:0000256" key="6">
    <source>
        <dbReference type="SAM" id="Phobius"/>
    </source>
</evidence>